<dbReference type="EMBL" id="JYDP01002074">
    <property type="protein sequence ID" value="KRY97411.1"/>
    <property type="molecule type" value="Genomic_DNA"/>
</dbReference>
<organism evidence="2 4">
    <name type="scientific">Trichinella zimbabwensis</name>
    <dbReference type="NCBI Taxonomy" id="268475"/>
    <lineage>
        <taxon>Eukaryota</taxon>
        <taxon>Metazoa</taxon>
        <taxon>Ecdysozoa</taxon>
        <taxon>Nematoda</taxon>
        <taxon>Enoplea</taxon>
        <taxon>Dorylaimia</taxon>
        <taxon>Trichinellida</taxon>
        <taxon>Trichinellidae</taxon>
        <taxon>Trichinella</taxon>
    </lineage>
</organism>
<dbReference type="Proteomes" id="UP000055024">
    <property type="component" value="Unassembled WGS sequence"/>
</dbReference>
<name>A0A0V1GHZ2_9BILA</name>
<reference evidence="2 4" key="1">
    <citation type="submission" date="2015-01" db="EMBL/GenBank/DDBJ databases">
        <title>Evolution of Trichinella species and genotypes.</title>
        <authorList>
            <person name="Korhonen P.K."/>
            <person name="Edoardo P."/>
            <person name="Giuseppe L.R."/>
            <person name="Gasser R.B."/>
        </authorList>
    </citation>
    <scope>NUCLEOTIDE SEQUENCE [LARGE SCALE GENOMIC DNA]</scope>
    <source>
        <strain evidence="2">ISS1029</strain>
    </source>
</reference>
<evidence type="ECO:0000313" key="1">
    <source>
        <dbReference type="EMBL" id="KRY96783.1"/>
    </source>
</evidence>
<evidence type="ECO:0000313" key="3">
    <source>
        <dbReference type="EMBL" id="KRY98060.1"/>
    </source>
</evidence>
<protein>
    <submittedName>
        <fullName evidence="2">Uncharacterized protein</fullName>
    </submittedName>
</protein>
<evidence type="ECO:0000313" key="4">
    <source>
        <dbReference type="Proteomes" id="UP000055024"/>
    </source>
</evidence>
<gene>
    <name evidence="2" type="ORF">T11_2812</name>
    <name evidence="1" type="ORF">T11_3428</name>
    <name evidence="3" type="ORF">T11_8671</name>
</gene>
<accession>A0A0V1GHZ2</accession>
<evidence type="ECO:0000313" key="2">
    <source>
        <dbReference type="EMBL" id="KRY97411.1"/>
    </source>
</evidence>
<dbReference type="EMBL" id="JYDP01001611">
    <property type="protein sequence ID" value="KRY98060.1"/>
    <property type="molecule type" value="Genomic_DNA"/>
</dbReference>
<dbReference type="AlphaFoldDB" id="A0A0V1GHZ2"/>
<dbReference type="EMBL" id="JYDP01002534">
    <property type="protein sequence ID" value="KRY96783.1"/>
    <property type="molecule type" value="Genomic_DNA"/>
</dbReference>
<proteinExistence type="predicted"/>
<keyword evidence="4" id="KW-1185">Reference proteome</keyword>
<comment type="caution">
    <text evidence="2">The sequence shown here is derived from an EMBL/GenBank/DDBJ whole genome shotgun (WGS) entry which is preliminary data.</text>
</comment>
<sequence>MAGQQCRSSLARIPLYSNERYQSSMSLCQCTPLSSMTRVPLLQSVCHTGSLRQYPQTHR</sequence>